<dbReference type="EC" id="5.4.99.-" evidence="5"/>
<protein>
    <recommendedName>
        <fullName evidence="5">Pseudouridine synthase</fullName>
        <ecNumber evidence="5">5.4.99.-</ecNumber>
    </recommendedName>
</protein>
<evidence type="ECO:0000259" key="6">
    <source>
        <dbReference type="SMART" id="SM00363"/>
    </source>
</evidence>
<dbReference type="InterPro" id="IPR042092">
    <property type="entry name" value="PsdUridine_s_RsuA/RluB/E/F_cat"/>
</dbReference>
<dbReference type="InterPro" id="IPR006145">
    <property type="entry name" value="PsdUridine_synth_RsuA/RluA"/>
</dbReference>
<accession>A0ABS2MS09</accession>
<dbReference type="Gene3D" id="3.30.70.1560">
    <property type="entry name" value="Alpha-L RNA-binding motif"/>
    <property type="match status" value="1"/>
</dbReference>
<dbReference type="Gene3D" id="3.10.290.10">
    <property type="entry name" value="RNA-binding S4 domain"/>
    <property type="match status" value="1"/>
</dbReference>
<dbReference type="SUPFAM" id="SSF55174">
    <property type="entry name" value="Alpha-L RNA-binding motif"/>
    <property type="match status" value="1"/>
</dbReference>
<organism evidence="7 8">
    <name type="scientific">Fusibacter tunisiensis</name>
    <dbReference type="NCBI Taxonomy" id="1008308"/>
    <lineage>
        <taxon>Bacteria</taxon>
        <taxon>Bacillati</taxon>
        <taxon>Bacillota</taxon>
        <taxon>Clostridia</taxon>
        <taxon>Eubacteriales</taxon>
        <taxon>Eubacteriales Family XII. Incertae Sedis</taxon>
        <taxon>Fusibacter</taxon>
    </lineage>
</organism>
<evidence type="ECO:0000313" key="8">
    <source>
        <dbReference type="Proteomes" id="UP000767854"/>
    </source>
</evidence>
<evidence type="ECO:0000256" key="5">
    <source>
        <dbReference type="RuleBase" id="RU003887"/>
    </source>
</evidence>
<gene>
    <name evidence="7" type="ORF">JOC49_001729</name>
</gene>
<dbReference type="SUPFAM" id="SSF55120">
    <property type="entry name" value="Pseudouridine synthase"/>
    <property type="match status" value="1"/>
</dbReference>
<name>A0ABS2MS09_9FIRM</name>
<dbReference type="InterPro" id="IPR050343">
    <property type="entry name" value="RsuA_PseudoU_synthase"/>
</dbReference>
<dbReference type="InterPro" id="IPR036986">
    <property type="entry name" value="S4_RNA-bd_sf"/>
</dbReference>
<dbReference type="PANTHER" id="PTHR47683:SF4">
    <property type="entry name" value="PSEUDOURIDINE SYNTHASE"/>
    <property type="match status" value="1"/>
</dbReference>
<dbReference type="NCBIfam" id="TIGR00093">
    <property type="entry name" value="pseudouridine synthase"/>
    <property type="match status" value="1"/>
</dbReference>
<keyword evidence="2 4" id="KW-0694">RNA-binding</keyword>
<reference evidence="7 8" key="1">
    <citation type="submission" date="2021-01" db="EMBL/GenBank/DDBJ databases">
        <title>Genomic Encyclopedia of Type Strains, Phase IV (KMG-IV): sequencing the most valuable type-strain genomes for metagenomic binning, comparative biology and taxonomic classification.</title>
        <authorList>
            <person name="Goeker M."/>
        </authorList>
    </citation>
    <scope>NUCLEOTIDE SEQUENCE [LARGE SCALE GENOMIC DNA]</scope>
    <source>
        <strain evidence="7 8">DSM 24436</strain>
    </source>
</reference>
<dbReference type="PROSITE" id="PS50889">
    <property type="entry name" value="S4"/>
    <property type="match status" value="1"/>
</dbReference>
<dbReference type="Gene3D" id="3.30.70.580">
    <property type="entry name" value="Pseudouridine synthase I, catalytic domain, N-terminal subdomain"/>
    <property type="match status" value="1"/>
</dbReference>
<dbReference type="Pfam" id="PF01479">
    <property type="entry name" value="S4"/>
    <property type="match status" value="1"/>
</dbReference>
<dbReference type="InterPro" id="IPR020094">
    <property type="entry name" value="TruA/RsuA/RluB/E/F_N"/>
</dbReference>
<dbReference type="InterPro" id="IPR018496">
    <property type="entry name" value="PsdUridine_synth_RsuA/RluB_CS"/>
</dbReference>
<dbReference type="PROSITE" id="PS01149">
    <property type="entry name" value="PSI_RSU"/>
    <property type="match status" value="1"/>
</dbReference>
<sequence length="242" mass="27244">MGEMIRLDKLLSNMGIGSRNEMRVRLKQGGVSVNGTVVKSGKEKVDPQVDQILYNGIPVVYQKFVTLMLNKPAGVISATQDAMHQTVLDLLDEPYVNRNLFPVGRLDIDTVGLLILTNDGALSHEVLSPKKHVPKRYLAQINTLVTPEDVVAFESGITLDDGYMCKPAILDKIEPQSDGTCFVQVVLYEGKFHQVKRMFESLEKHVIYLKRIQMGGLELDPFLLEGQYRVLEDFEIELLKQK</sequence>
<evidence type="ECO:0000256" key="3">
    <source>
        <dbReference type="ARBA" id="ARBA00023235"/>
    </source>
</evidence>
<dbReference type="SMART" id="SM00363">
    <property type="entry name" value="S4"/>
    <property type="match status" value="1"/>
</dbReference>
<dbReference type="InterPro" id="IPR002942">
    <property type="entry name" value="S4_RNA-bd"/>
</dbReference>
<keyword evidence="8" id="KW-1185">Reference proteome</keyword>
<dbReference type="InterPro" id="IPR000748">
    <property type="entry name" value="PsdUridine_synth_RsuA/RluB/E/F"/>
</dbReference>
<keyword evidence="3 5" id="KW-0413">Isomerase</keyword>
<dbReference type="CDD" id="cd02553">
    <property type="entry name" value="PseudoU_synth_RsuA"/>
    <property type="match status" value="1"/>
</dbReference>
<dbReference type="CDD" id="cd00165">
    <property type="entry name" value="S4"/>
    <property type="match status" value="1"/>
</dbReference>
<dbReference type="PANTHER" id="PTHR47683">
    <property type="entry name" value="PSEUDOURIDINE SYNTHASE FAMILY PROTEIN-RELATED"/>
    <property type="match status" value="1"/>
</dbReference>
<dbReference type="InterPro" id="IPR020103">
    <property type="entry name" value="PsdUridine_synth_cat_dom_sf"/>
</dbReference>
<dbReference type="RefSeq" id="WP_207754709.1">
    <property type="nucleotide sequence ID" value="NZ_JAFBDT010000013.1"/>
</dbReference>
<dbReference type="Pfam" id="PF00849">
    <property type="entry name" value="PseudoU_synth_2"/>
    <property type="match status" value="1"/>
</dbReference>
<comment type="similarity">
    <text evidence="1 5">Belongs to the pseudouridine synthase RsuA family.</text>
</comment>
<comment type="caution">
    <text evidence="7">The sequence shown here is derived from an EMBL/GenBank/DDBJ whole genome shotgun (WGS) entry which is preliminary data.</text>
</comment>
<evidence type="ECO:0000256" key="1">
    <source>
        <dbReference type="ARBA" id="ARBA00008348"/>
    </source>
</evidence>
<dbReference type="GO" id="GO:0160136">
    <property type="term" value="F:16S rRNA pseudouridine(516) synthase activity"/>
    <property type="evidence" value="ECO:0007669"/>
    <property type="project" value="UniProtKB-EC"/>
</dbReference>
<evidence type="ECO:0000256" key="4">
    <source>
        <dbReference type="PROSITE-ProRule" id="PRU00182"/>
    </source>
</evidence>
<feature type="domain" description="RNA-binding S4" evidence="6">
    <location>
        <begin position="5"/>
        <end position="63"/>
    </location>
</feature>
<dbReference type="EMBL" id="JAFBDT010000013">
    <property type="protein sequence ID" value="MBM7562186.1"/>
    <property type="molecule type" value="Genomic_DNA"/>
</dbReference>
<proteinExistence type="inferred from homology"/>
<dbReference type="Proteomes" id="UP000767854">
    <property type="component" value="Unassembled WGS sequence"/>
</dbReference>
<evidence type="ECO:0000256" key="2">
    <source>
        <dbReference type="ARBA" id="ARBA00022884"/>
    </source>
</evidence>
<evidence type="ECO:0000313" key="7">
    <source>
        <dbReference type="EMBL" id="MBM7562186.1"/>
    </source>
</evidence>